<dbReference type="KEGG" id="cfh:C1707_15330"/>
<feature type="transmembrane region" description="Helical" evidence="1">
    <location>
        <begin position="43"/>
        <end position="65"/>
    </location>
</feature>
<sequence>MDERLPPISAPGLLLTTAMPAMIRMARTRSMIQVVRVWLGLRALAGVSGSFFGVTMLLSCLPSALDQL</sequence>
<dbReference type="Proteomes" id="UP000234483">
    <property type="component" value="Unassembled WGS sequence"/>
</dbReference>
<proteinExistence type="predicted"/>
<dbReference type="EMBL" id="PJRQ01000011">
    <property type="protein sequence ID" value="PLR18362.1"/>
    <property type="molecule type" value="Genomic_DNA"/>
</dbReference>
<dbReference type="Proteomes" id="UP000281192">
    <property type="component" value="Chromosome"/>
</dbReference>
<keyword evidence="1" id="KW-0472">Membrane</keyword>
<keyword evidence="5" id="KW-1185">Reference proteome</keyword>
<dbReference type="AlphaFoldDB" id="A0A2N5CX25"/>
<protein>
    <submittedName>
        <fullName evidence="3">Uncharacterized protein</fullName>
    </submittedName>
</protein>
<evidence type="ECO:0000313" key="3">
    <source>
        <dbReference type="EMBL" id="PLR18362.1"/>
    </source>
</evidence>
<reference evidence="3 4" key="1">
    <citation type="submission" date="2017-12" db="EMBL/GenBank/DDBJ databases">
        <title>The genome sequence of Caulobacter flavus CGMCC1 15093.</title>
        <authorList>
            <person name="Gao J."/>
            <person name="Mao X."/>
            <person name="Sun J."/>
        </authorList>
    </citation>
    <scope>NUCLEOTIDE SEQUENCE [LARGE SCALE GENOMIC DNA]</scope>
    <source>
        <strain evidence="3 4">CGMCC1 15093</strain>
    </source>
</reference>
<name>A0A2N5CX25_9CAUL</name>
<evidence type="ECO:0000313" key="5">
    <source>
        <dbReference type="Proteomes" id="UP000281192"/>
    </source>
</evidence>
<evidence type="ECO:0000256" key="1">
    <source>
        <dbReference type="SAM" id="Phobius"/>
    </source>
</evidence>
<keyword evidence="1" id="KW-1133">Transmembrane helix</keyword>
<accession>A0A2N5CX25</accession>
<dbReference type="EMBL" id="CP026100">
    <property type="protein sequence ID" value="AYV47520.1"/>
    <property type="molecule type" value="Genomic_DNA"/>
</dbReference>
<organism evidence="3 4">
    <name type="scientific">Caulobacter flavus</name>
    <dbReference type="NCBI Taxonomy" id="1679497"/>
    <lineage>
        <taxon>Bacteria</taxon>
        <taxon>Pseudomonadati</taxon>
        <taxon>Pseudomonadota</taxon>
        <taxon>Alphaproteobacteria</taxon>
        <taxon>Caulobacterales</taxon>
        <taxon>Caulobacteraceae</taxon>
        <taxon>Caulobacter</taxon>
    </lineage>
</organism>
<gene>
    <name evidence="2" type="ORF">C1707_15330</name>
    <name evidence="3" type="ORF">CFHF_06330</name>
</gene>
<evidence type="ECO:0000313" key="4">
    <source>
        <dbReference type="Proteomes" id="UP000234483"/>
    </source>
</evidence>
<keyword evidence="1" id="KW-0812">Transmembrane</keyword>
<reference evidence="2 5" key="2">
    <citation type="submission" date="2018-01" db="EMBL/GenBank/DDBJ databases">
        <title>Complete genome sequence of Caulobacter flavus RHGG3.</title>
        <authorList>
            <person name="Yang E."/>
        </authorList>
    </citation>
    <scope>NUCLEOTIDE SEQUENCE [LARGE SCALE GENOMIC DNA]</scope>
    <source>
        <strain evidence="2 5">RHGG3</strain>
    </source>
</reference>
<evidence type="ECO:0000313" key="2">
    <source>
        <dbReference type="EMBL" id="AYV47520.1"/>
    </source>
</evidence>